<feature type="domain" description="BSD" evidence="2">
    <location>
        <begin position="165"/>
        <end position="217"/>
    </location>
</feature>
<feature type="region of interest" description="Disordered" evidence="1">
    <location>
        <begin position="236"/>
        <end position="315"/>
    </location>
</feature>
<evidence type="ECO:0000256" key="1">
    <source>
        <dbReference type="SAM" id="MobiDB-lite"/>
    </source>
</evidence>
<feature type="compositionally biased region" description="Basic and acidic residues" evidence="1">
    <location>
        <begin position="245"/>
        <end position="274"/>
    </location>
</feature>
<dbReference type="InterPro" id="IPR051494">
    <property type="entry name" value="BSD_domain-containing"/>
</dbReference>
<evidence type="ECO:0000313" key="4">
    <source>
        <dbReference type="Proteomes" id="UP001212411"/>
    </source>
</evidence>
<accession>A0AAE9W9I3</accession>
<sequence>MDLYDYMSPNATTEEQNEEGYEKLKEEMGSALDSLTGGKFGPFWSKFKEKGESFIGDTRERANTGVSNLKAQFEEGTSSGSTLENIRKVEESAGRYWNSFGTTVNGFLDKALQVTPKEEEESRLSRSKSSRASLFLSRQEKQILRLIENSDLFRNPVSDEGYKDWEKEISIDSKTDEISGLLQTYESLRNQMEQLVPSQVSYDAFWKRFFWYKEGIRPTKSMSSIHNEEEIFSWDDEKSDVEEEKADKDTSKRKEEVSKDTKDELDPEQNEKKSATSTPSVSHADEKVTPETPTTEKDNTKPNKGKDNDEDDDWE</sequence>
<evidence type="ECO:0000313" key="3">
    <source>
        <dbReference type="EMBL" id="WBW72161.1"/>
    </source>
</evidence>
<dbReference type="Proteomes" id="UP001212411">
    <property type="component" value="Chromosome 1"/>
</dbReference>
<dbReference type="RefSeq" id="XP_056036404.1">
    <property type="nucleotide sequence ID" value="XM_056180631.1"/>
</dbReference>
<protein>
    <submittedName>
        <fullName evidence="3">BSD domain protein</fullName>
    </submittedName>
</protein>
<dbReference type="InterPro" id="IPR005607">
    <property type="entry name" value="BSD_dom"/>
</dbReference>
<proteinExistence type="predicted"/>
<gene>
    <name evidence="3" type="ORF">SOMG_01838</name>
</gene>
<feature type="compositionally biased region" description="Basic and acidic residues" evidence="1">
    <location>
        <begin position="283"/>
        <end position="307"/>
    </location>
</feature>
<dbReference type="EMBL" id="CP115611">
    <property type="protein sequence ID" value="WBW72161.1"/>
    <property type="molecule type" value="Genomic_DNA"/>
</dbReference>
<dbReference type="KEGG" id="som:SOMG_01838"/>
<dbReference type="GO" id="GO:0005737">
    <property type="term" value="C:cytoplasm"/>
    <property type="evidence" value="ECO:0007669"/>
    <property type="project" value="TreeGrafter"/>
</dbReference>
<name>A0AAE9W9I3_9SCHI</name>
<dbReference type="AlphaFoldDB" id="A0AAE9W9I3"/>
<dbReference type="PANTHER" id="PTHR16019">
    <property type="entry name" value="SYNAPSE-ASSOCIATED PROTEIN"/>
    <property type="match status" value="1"/>
</dbReference>
<dbReference type="Pfam" id="PF03909">
    <property type="entry name" value="BSD"/>
    <property type="match status" value="1"/>
</dbReference>
<dbReference type="PROSITE" id="PS50858">
    <property type="entry name" value="BSD"/>
    <property type="match status" value="1"/>
</dbReference>
<dbReference type="SUPFAM" id="SSF140383">
    <property type="entry name" value="BSD domain-like"/>
    <property type="match status" value="1"/>
</dbReference>
<reference evidence="3 4" key="1">
    <citation type="journal article" date="2023" name="G3 (Bethesda)">
        <title>A high-quality reference genome for the fission yeast Schizosaccharomyces osmophilus.</title>
        <authorList>
            <person name="Jia G.S."/>
            <person name="Zhang W.C."/>
            <person name="Liang Y."/>
            <person name="Liu X.H."/>
            <person name="Rhind N."/>
            <person name="Pidoux A."/>
            <person name="Brysch-Herzberg M."/>
            <person name="Du L.L."/>
        </authorList>
    </citation>
    <scope>NUCLEOTIDE SEQUENCE [LARGE SCALE GENOMIC DNA]</scope>
    <source>
        <strain evidence="3 4">CBS 15793</strain>
    </source>
</reference>
<dbReference type="Gene3D" id="1.10.3970.10">
    <property type="entry name" value="BSD domain"/>
    <property type="match status" value="1"/>
</dbReference>
<organism evidence="3 4">
    <name type="scientific">Schizosaccharomyces osmophilus</name>
    <dbReference type="NCBI Taxonomy" id="2545709"/>
    <lineage>
        <taxon>Eukaryota</taxon>
        <taxon>Fungi</taxon>
        <taxon>Dikarya</taxon>
        <taxon>Ascomycota</taxon>
        <taxon>Taphrinomycotina</taxon>
        <taxon>Schizosaccharomycetes</taxon>
        <taxon>Schizosaccharomycetales</taxon>
        <taxon>Schizosaccharomycetaceae</taxon>
        <taxon>Schizosaccharomyces</taxon>
    </lineage>
</organism>
<dbReference type="SMART" id="SM00751">
    <property type="entry name" value="BSD"/>
    <property type="match status" value="1"/>
</dbReference>
<dbReference type="PANTHER" id="PTHR16019:SF5">
    <property type="entry name" value="BSD DOMAIN-CONTAINING PROTEIN 1"/>
    <property type="match status" value="1"/>
</dbReference>
<dbReference type="GeneID" id="80875320"/>
<evidence type="ECO:0000259" key="2">
    <source>
        <dbReference type="PROSITE" id="PS50858"/>
    </source>
</evidence>
<keyword evidence="4" id="KW-1185">Reference proteome</keyword>
<dbReference type="InterPro" id="IPR035925">
    <property type="entry name" value="BSD_dom_sf"/>
</dbReference>